<gene>
    <name evidence="7" type="ORF">SAMN03080614_100412</name>
</gene>
<evidence type="ECO:0000256" key="4">
    <source>
        <dbReference type="ARBA" id="ARBA00023136"/>
    </source>
</evidence>
<dbReference type="Pfam" id="PF00999">
    <property type="entry name" value="Na_H_Exchanger"/>
    <property type="match status" value="1"/>
</dbReference>
<dbReference type="PANTHER" id="PTHR31102:SF1">
    <property type="entry name" value="CATION_H+ EXCHANGER DOMAIN-CONTAINING PROTEIN"/>
    <property type="match status" value="1"/>
</dbReference>
<dbReference type="GO" id="GO:0016020">
    <property type="term" value="C:membrane"/>
    <property type="evidence" value="ECO:0007669"/>
    <property type="project" value="UniProtKB-SubCell"/>
</dbReference>
<accession>A0A1H9YME5</accession>
<keyword evidence="8" id="KW-1185">Reference proteome</keyword>
<reference evidence="8" key="1">
    <citation type="submission" date="2016-10" db="EMBL/GenBank/DDBJ databases">
        <authorList>
            <person name="Varghese N."/>
            <person name="Submissions S."/>
        </authorList>
    </citation>
    <scope>NUCLEOTIDE SEQUENCE [LARGE SCALE GENOMIC DNA]</scope>
    <source>
        <strain evidence="8">DSM 13577</strain>
    </source>
</reference>
<evidence type="ECO:0000259" key="6">
    <source>
        <dbReference type="Pfam" id="PF00999"/>
    </source>
</evidence>
<evidence type="ECO:0000256" key="2">
    <source>
        <dbReference type="ARBA" id="ARBA00022692"/>
    </source>
</evidence>
<feature type="domain" description="Cation/H+ exchanger transmembrane" evidence="6">
    <location>
        <begin position="11"/>
        <end position="380"/>
    </location>
</feature>
<keyword evidence="3 5" id="KW-1133">Transmembrane helix</keyword>
<protein>
    <submittedName>
        <fullName evidence="7">Sodium/proton antiporter, CPA1 family</fullName>
    </submittedName>
</protein>
<dbReference type="InterPro" id="IPR038770">
    <property type="entry name" value="Na+/solute_symporter_sf"/>
</dbReference>
<keyword evidence="4 5" id="KW-0472">Membrane</keyword>
<dbReference type="STRING" id="1120990.SAMN03080614_100412"/>
<evidence type="ECO:0000256" key="3">
    <source>
        <dbReference type="ARBA" id="ARBA00022989"/>
    </source>
</evidence>
<evidence type="ECO:0000256" key="1">
    <source>
        <dbReference type="ARBA" id="ARBA00004141"/>
    </source>
</evidence>
<dbReference type="GO" id="GO:1902600">
    <property type="term" value="P:proton transmembrane transport"/>
    <property type="evidence" value="ECO:0007669"/>
    <property type="project" value="InterPro"/>
</dbReference>
<dbReference type="Proteomes" id="UP000243819">
    <property type="component" value="Unassembled WGS sequence"/>
</dbReference>
<dbReference type="RefSeq" id="WP_091348611.1">
    <property type="nucleotide sequence ID" value="NZ_FOIF01000004.1"/>
</dbReference>
<feature type="transmembrane region" description="Helical" evidence="5">
    <location>
        <begin position="49"/>
        <end position="72"/>
    </location>
</feature>
<organism evidence="7 8">
    <name type="scientific">Anaerobranca gottschalkii DSM 13577</name>
    <dbReference type="NCBI Taxonomy" id="1120990"/>
    <lineage>
        <taxon>Bacteria</taxon>
        <taxon>Bacillati</taxon>
        <taxon>Bacillota</taxon>
        <taxon>Clostridia</taxon>
        <taxon>Eubacteriales</taxon>
        <taxon>Proteinivoracaceae</taxon>
        <taxon>Anaerobranca</taxon>
    </lineage>
</organism>
<feature type="transmembrane region" description="Helical" evidence="5">
    <location>
        <begin position="362"/>
        <end position="385"/>
    </location>
</feature>
<dbReference type="AlphaFoldDB" id="A0A1H9YME5"/>
<evidence type="ECO:0000313" key="7">
    <source>
        <dbReference type="EMBL" id="SES70302.1"/>
    </source>
</evidence>
<dbReference type="PANTHER" id="PTHR31102">
    <property type="match status" value="1"/>
</dbReference>
<feature type="transmembrane region" description="Helical" evidence="5">
    <location>
        <begin position="84"/>
        <end position="109"/>
    </location>
</feature>
<proteinExistence type="predicted"/>
<dbReference type="InterPro" id="IPR006153">
    <property type="entry name" value="Cation/H_exchanger_TM"/>
</dbReference>
<feature type="transmembrane region" description="Helical" evidence="5">
    <location>
        <begin position="243"/>
        <end position="262"/>
    </location>
</feature>
<comment type="subcellular location">
    <subcellularLocation>
        <location evidence="1">Membrane</location>
        <topology evidence="1">Multi-pass membrane protein</topology>
    </subcellularLocation>
</comment>
<feature type="transmembrane region" description="Helical" evidence="5">
    <location>
        <begin position="274"/>
        <end position="294"/>
    </location>
</feature>
<feature type="transmembrane region" description="Helical" evidence="5">
    <location>
        <begin position="300"/>
        <end position="322"/>
    </location>
</feature>
<feature type="transmembrane region" description="Helical" evidence="5">
    <location>
        <begin position="149"/>
        <end position="175"/>
    </location>
</feature>
<dbReference type="OrthoDB" id="9790604at2"/>
<sequence>MLLSLAIIIIFGSLFYVLFEKIKLPGLLGMLVLGVLMGPYGFNILSPQILLISSELRMIALIIILLRAGLGIKKDTLIKVGRPALLLSFFPGLLEGLTILFLSTIFFNFDFTEGGMLGFIIAAVSPAVVVPSMLKLMNEGKGEKKGIPTLLLAGASIDDVVAITIFTSFLGLYGGSQFNLFIQGQKILVAIFLGIVLGFIFSLILIKIFKKFHIRDTKKVLFLLSAGLILVTMEKEFAEKIEIAGLLGVMVIGFVLLQKIPLVAQRLATKLNKVWVFAELLLFVLVGAEVNIMVAKEAGLLGILLIFTGVLARSIGVFFSLIKSGLNTKEKIFCAIAYSPKATVQAAIGGIPLAMGVPRGEIILALAVLAIVITAPLGAIGIRYAGDYLLE</sequence>
<keyword evidence="2 5" id="KW-0812">Transmembrane</keyword>
<feature type="transmembrane region" description="Helical" evidence="5">
    <location>
        <begin position="187"/>
        <end position="208"/>
    </location>
</feature>
<feature type="transmembrane region" description="Helical" evidence="5">
    <location>
        <begin position="115"/>
        <end position="137"/>
    </location>
</feature>
<dbReference type="EMBL" id="FOIF01000004">
    <property type="protein sequence ID" value="SES70302.1"/>
    <property type="molecule type" value="Genomic_DNA"/>
</dbReference>
<dbReference type="GO" id="GO:0015297">
    <property type="term" value="F:antiporter activity"/>
    <property type="evidence" value="ECO:0007669"/>
    <property type="project" value="InterPro"/>
</dbReference>
<evidence type="ECO:0000313" key="8">
    <source>
        <dbReference type="Proteomes" id="UP000243819"/>
    </source>
</evidence>
<evidence type="ECO:0000256" key="5">
    <source>
        <dbReference type="SAM" id="Phobius"/>
    </source>
</evidence>
<name>A0A1H9YME5_9FIRM</name>
<dbReference type="Gene3D" id="1.20.1530.20">
    <property type="match status" value="1"/>
</dbReference>
<dbReference type="InterPro" id="IPR051843">
    <property type="entry name" value="CPA1_transporter"/>
</dbReference>